<accession>A0A5D0HVP9</accession>
<dbReference type="GO" id="GO:0005829">
    <property type="term" value="C:cytosol"/>
    <property type="evidence" value="ECO:0007669"/>
    <property type="project" value="TreeGrafter"/>
</dbReference>
<dbReference type="GO" id="GO:0032259">
    <property type="term" value="P:methylation"/>
    <property type="evidence" value="ECO:0007669"/>
    <property type="project" value="InterPro"/>
</dbReference>
<dbReference type="PANTHER" id="PTHR47396:SF1">
    <property type="entry name" value="ATP-DEPENDENT HELICASE IRC3-RELATED"/>
    <property type="match status" value="1"/>
</dbReference>
<dbReference type="InterPro" id="IPR014001">
    <property type="entry name" value="Helicase_ATP-bd"/>
</dbReference>
<dbReference type="Proteomes" id="UP000323930">
    <property type="component" value="Unassembled WGS sequence"/>
</dbReference>
<keyword evidence="3" id="KW-1185">Reference proteome</keyword>
<gene>
    <name evidence="2" type="ORF">FUA24_16545</name>
</gene>
<feature type="domain" description="Helicase ATP-binding" evidence="1">
    <location>
        <begin position="71"/>
        <end position="272"/>
    </location>
</feature>
<dbReference type="InterPro" id="IPR002052">
    <property type="entry name" value="DNA_methylase_N6_adenine_CS"/>
</dbReference>
<evidence type="ECO:0000313" key="3">
    <source>
        <dbReference type="Proteomes" id="UP000323930"/>
    </source>
</evidence>
<dbReference type="GO" id="GO:0005524">
    <property type="term" value="F:ATP binding"/>
    <property type="evidence" value="ECO:0007669"/>
    <property type="project" value="InterPro"/>
</dbReference>
<evidence type="ECO:0000259" key="1">
    <source>
        <dbReference type="PROSITE" id="PS51192"/>
    </source>
</evidence>
<dbReference type="Pfam" id="PF04851">
    <property type="entry name" value="ResIII"/>
    <property type="match status" value="1"/>
</dbReference>
<dbReference type="Pfam" id="PF00271">
    <property type="entry name" value="Helicase_C"/>
    <property type="match status" value="1"/>
</dbReference>
<dbReference type="EMBL" id="VSDQ01000679">
    <property type="protein sequence ID" value="TYA74910.1"/>
    <property type="molecule type" value="Genomic_DNA"/>
</dbReference>
<dbReference type="SUPFAM" id="SSF52540">
    <property type="entry name" value="P-loop containing nucleoside triphosphate hydrolases"/>
    <property type="match status" value="1"/>
</dbReference>
<dbReference type="OrthoDB" id="9814572at2"/>
<reference evidence="2 3" key="1">
    <citation type="submission" date="2019-08" db="EMBL/GenBank/DDBJ databases">
        <title>Seonamhaeicola sediminis sp. nov., isolated from marine sediment.</title>
        <authorList>
            <person name="Cao W.R."/>
        </authorList>
    </citation>
    <scope>NUCLEOTIDE SEQUENCE [LARGE SCALE GENOMIC DNA]</scope>
    <source>
        <strain evidence="2 3">B011</strain>
    </source>
</reference>
<proteinExistence type="predicted"/>
<dbReference type="Gene3D" id="3.40.50.150">
    <property type="entry name" value="Vaccinia Virus protein VP39"/>
    <property type="match status" value="1"/>
</dbReference>
<sequence length="871" mass="100265">MAFWKPSTCMNAKKKHIHMNTLKKDLTMQQEQFAFDFYNLCFPEFANNVHSIESALPELYPAQQSDVEKAEKRFETGKGILFTNGTGTGKTFVGLGIAKRFVNQNKKQILIVVPTDKKAKDWIAEGTHLNLSIRQLEGINDIQSGIVVTTYANYYQNERLERHHFDLVLYDECHYLLQNANGNETKALEKHKRVAKLPSSFHKLYDSQIRKACSDYDVEDDCYILNKEQYKKQYEQQLKAYIEQTKVVFLSASPFAYHKSILLGDGCLWEIYEKSDAHANDKFYGYNDPDAYEQFFMEHFGYRMRYNKLTVPDSAVNIGLMERNFFERYSEKGIISGRQIEVEKDYSREFVIVDSEIGQRIDEGKELFSSEEFRENYPTLSQFVHRKFNYNYTSQLLECIKAKAVINRIKQHLELNRKVVIFHNYNHSLPSHPFAFEVKELLTKQDEKDRYTYSLEEEIQRFEHEYSELVNLDLSDLVNPRDTIRKAFPNMQEFNGTVSKKKRSDYVEAFNNPHSNMDILMVQTKAGKEGISLHDKIGNKQRVLITLGLPTAPTDAIQIEGRIYRIGLESNAIYEYITLQTHFERHAFAEKIATRSRTAENLAMGEKARNLEIVFKEGYQNADDSRPHLTQGTGGKEADYAYETISEFEKAKTYYFGTGKKTSRNKSREGNDYFATPEPLGLKMVEWLNLEAGQKALEPSAGHGAIARFFPENTDNHFIEPSYTLSSKLAINVKGDVKVQNFEELSIWNKYDGIAMNPPFGASGKLAMEHIEKAVSHLSYSPESKVIAILPNGAAMQKRLDKYLSDSETRVHIAHEILLPSVVFERAGTQVFTKIIVLENNHSMNASNVIDLTGINDINEFFDEIEHLSIS</sequence>
<dbReference type="InterPro" id="IPR050742">
    <property type="entry name" value="Helicase_Restrict-Modif_Enz"/>
</dbReference>
<dbReference type="SUPFAM" id="SSF53335">
    <property type="entry name" value="S-adenosyl-L-methionine-dependent methyltransferases"/>
    <property type="match status" value="1"/>
</dbReference>
<dbReference type="SMART" id="SM00487">
    <property type="entry name" value="DEXDc"/>
    <property type="match status" value="1"/>
</dbReference>
<dbReference type="PROSITE" id="PS00092">
    <property type="entry name" value="N6_MTASE"/>
    <property type="match status" value="1"/>
</dbReference>
<dbReference type="InterPro" id="IPR001650">
    <property type="entry name" value="Helicase_C-like"/>
</dbReference>
<dbReference type="Gene3D" id="3.40.50.300">
    <property type="entry name" value="P-loop containing nucleotide triphosphate hydrolases"/>
    <property type="match status" value="2"/>
</dbReference>
<name>A0A5D0HVP9_9FLAO</name>
<comment type="caution">
    <text evidence="2">The sequence shown here is derived from an EMBL/GenBank/DDBJ whole genome shotgun (WGS) entry which is preliminary data.</text>
</comment>
<protein>
    <recommendedName>
        <fullName evidence="1">Helicase ATP-binding domain-containing protein</fullName>
    </recommendedName>
</protein>
<evidence type="ECO:0000313" key="2">
    <source>
        <dbReference type="EMBL" id="TYA74910.1"/>
    </source>
</evidence>
<dbReference type="AlphaFoldDB" id="A0A5D0HVP9"/>
<dbReference type="InterPro" id="IPR027417">
    <property type="entry name" value="P-loop_NTPase"/>
</dbReference>
<dbReference type="InterPro" id="IPR029063">
    <property type="entry name" value="SAM-dependent_MTases_sf"/>
</dbReference>
<dbReference type="GO" id="GO:0003677">
    <property type="term" value="F:DNA binding"/>
    <property type="evidence" value="ECO:0007669"/>
    <property type="project" value="InterPro"/>
</dbReference>
<dbReference type="PANTHER" id="PTHR47396">
    <property type="entry name" value="TYPE I RESTRICTION ENZYME ECOKI R PROTEIN"/>
    <property type="match status" value="1"/>
</dbReference>
<dbReference type="InterPro" id="IPR006935">
    <property type="entry name" value="Helicase/UvrB_N"/>
</dbReference>
<dbReference type="GO" id="GO:0016787">
    <property type="term" value="F:hydrolase activity"/>
    <property type="evidence" value="ECO:0007669"/>
    <property type="project" value="InterPro"/>
</dbReference>
<dbReference type="GO" id="GO:0008168">
    <property type="term" value="F:methyltransferase activity"/>
    <property type="evidence" value="ECO:0007669"/>
    <property type="project" value="InterPro"/>
</dbReference>
<dbReference type="PROSITE" id="PS51192">
    <property type="entry name" value="HELICASE_ATP_BIND_1"/>
    <property type="match status" value="1"/>
</dbReference>
<organism evidence="2 3">
    <name type="scientific">Seonamhaeicola marinus</name>
    <dbReference type="NCBI Taxonomy" id="1912246"/>
    <lineage>
        <taxon>Bacteria</taxon>
        <taxon>Pseudomonadati</taxon>
        <taxon>Bacteroidota</taxon>
        <taxon>Flavobacteriia</taxon>
        <taxon>Flavobacteriales</taxon>
        <taxon>Flavobacteriaceae</taxon>
    </lineage>
</organism>